<reference evidence="2" key="1">
    <citation type="journal article" date="2021" name="Proc. Natl. Acad. Sci. U.S.A.">
        <title>A Catalog of Tens of Thousands of Viruses from Human Metagenomes Reveals Hidden Associations with Chronic Diseases.</title>
        <authorList>
            <person name="Tisza M.J."/>
            <person name="Buck C.B."/>
        </authorList>
    </citation>
    <scope>NUCLEOTIDE SEQUENCE</scope>
    <source>
        <strain evidence="2">Ctxc31</strain>
    </source>
</reference>
<proteinExistence type="predicted"/>
<organism evidence="2">
    <name type="scientific">Siphoviridae sp. ctxc31</name>
    <dbReference type="NCBI Taxonomy" id="2826520"/>
    <lineage>
        <taxon>Viruses</taxon>
        <taxon>Duplodnaviria</taxon>
        <taxon>Heunggongvirae</taxon>
        <taxon>Uroviricota</taxon>
        <taxon>Caudoviricetes</taxon>
    </lineage>
</organism>
<dbReference type="InterPro" id="IPR038727">
    <property type="entry name" value="NadR/Ttd14_AAA_dom"/>
</dbReference>
<accession>A0A8S5MMY9</accession>
<name>A0A8S5MMY9_9CAUD</name>
<feature type="domain" description="NadR/Ttd14 AAA" evidence="1">
    <location>
        <begin position="8"/>
        <end position="173"/>
    </location>
</feature>
<sequence length="190" mass="22505">MVLETIDKVTLLGSCCVGKTSVFDVLKQDPIFEGWSIRESISRKLIREDKISVDRNFQSIKNQSLIFDEYVKILDISKCLSDRSIIDVFTMTRTLDQNIDVKIELNRERRILAQNIDRIGKIFYFPIYWDSVDDGERLFDEERRKRWDLEIQNILYHSLVNYTIIPNCSVTDRVKFIKKILMKNCKLKKS</sequence>
<dbReference type="Pfam" id="PF13521">
    <property type="entry name" value="AAA_28"/>
    <property type="match status" value="1"/>
</dbReference>
<dbReference type="InterPro" id="IPR027417">
    <property type="entry name" value="P-loop_NTPase"/>
</dbReference>
<evidence type="ECO:0000259" key="1">
    <source>
        <dbReference type="Pfam" id="PF13521"/>
    </source>
</evidence>
<dbReference type="Gene3D" id="3.40.50.300">
    <property type="entry name" value="P-loop containing nucleotide triphosphate hydrolases"/>
    <property type="match status" value="1"/>
</dbReference>
<dbReference type="EMBL" id="BK014938">
    <property type="protein sequence ID" value="DAD83522.1"/>
    <property type="molecule type" value="Genomic_DNA"/>
</dbReference>
<evidence type="ECO:0000313" key="2">
    <source>
        <dbReference type="EMBL" id="DAD83522.1"/>
    </source>
</evidence>
<protein>
    <submittedName>
        <fullName evidence="2">AAA domain protein</fullName>
    </submittedName>
</protein>